<dbReference type="Proteomes" id="UP001302126">
    <property type="component" value="Unassembled WGS sequence"/>
</dbReference>
<dbReference type="AlphaFoldDB" id="A0AAN6WMX8"/>
<feature type="region of interest" description="Disordered" evidence="1">
    <location>
        <begin position="19"/>
        <end position="45"/>
    </location>
</feature>
<dbReference type="PANTHER" id="PTHR24148">
    <property type="entry name" value="ANKYRIN REPEAT DOMAIN-CONTAINING PROTEIN 39 HOMOLOG-RELATED"/>
    <property type="match status" value="1"/>
</dbReference>
<proteinExistence type="predicted"/>
<feature type="domain" description="Heterokaryon incompatibility" evidence="2">
    <location>
        <begin position="93"/>
        <end position="266"/>
    </location>
</feature>
<evidence type="ECO:0000313" key="4">
    <source>
        <dbReference type="Proteomes" id="UP001302126"/>
    </source>
</evidence>
<dbReference type="InterPro" id="IPR052895">
    <property type="entry name" value="HetReg/Transcr_Mod"/>
</dbReference>
<dbReference type="Pfam" id="PF06985">
    <property type="entry name" value="HET"/>
    <property type="match status" value="1"/>
</dbReference>
<sequence>MSRRIWEHIEDTLETLVFGSRSPNQHPRTEIATPAPPDRIRNDNVSPNPYNYTPLPADNTTKSIRLLELLPGSRQDDICCNLTSIPLHSQLQYEALSYVWGDTTELSPIQINNDSQLMITSNLRTALLNIRQPNTSRRLWIDAVCIDQNNVQERNHQVSLMSEIYRTASRTLVWLGNNHPVHTIKACFLVETLADEAISLQEQQDANLTLGSGDQLHQQQSDLSLPLLDTVAIADESPLYQRFKNDFSALHLACAEWWFRTWTVQEILLASKAVVVCGKYTLDWDRLCYAVDYGLTLGIWNPVVLGIIVDPIMTPYLSLRAMRRQKQLRQNMASSFPTESVPNDTATAETAANTLLDLLIQSRFRQATDPRDKVYGLLGLLSPEATNALGMVPDYTLSTEAVYTHTARQLLLHSGGSLRLLGSAGQTPTSGSSTIISLSLPSWVSDWRNATAPFCPVPLTNDARGFPRQTHASAPLDPEDCSLLLGKTTSNRDVLRLTGHHLTTITSVAPVLHRLRRDGFASTKVLEQQSTLVERLAALGQVFKGVVKAYAEVSSVVPHLATFWDWEAFFREEGPPEVQNLRWDGASVPKQGEIQRQCEDGERGGGGYDPLFVYWQTLCVGTMAPRGEDTQQLFYSWRASLKAIFSWREWGVDSLFRPLAFVGYLMKTWNEYNRFACLLEGVYERRLGRGENKMLVLLPGEAQVGDQIFLVKGGRVPLVFRQRKEGGWIFVGEAYAHGIMDGEGFEERRCGEMEVY</sequence>
<dbReference type="InterPro" id="IPR010730">
    <property type="entry name" value="HET"/>
</dbReference>
<organism evidence="3 4">
    <name type="scientific">Podospora australis</name>
    <dbReference type="NCBI Taxonomy" id="1536484"/>
    <lineage>
        <taxon>Eukaryota</taxon>
        <taxon>Fungi</taxon>
        <taxon>Dikarya</taxon>
        <taxon>Ascomycota</taxon>
        <taxon>Pezizomycotina</taxon>
        <taxon>Sordariomycetes</taxon>
        <taxon>Sordariomycetidae</taxon>
        <taxon>Sordariales</taxon>
        <taxon>Podosporaceae</taxon>
        <taxon>Podospora</taxon>
    </lineage>
</organism>
<gene>
    <name evidence="3" type="ORF">QBC35DRAFT_505211</name>
</gene>
<protein>
    <submittedName>
        <fullName evidence="3">Heterokaryon incompatibility protein-domain-containing protein</fullName>
    </submittedName>
</protein>
<keyword evidence="4" id="KW-1185">Reference proteome</keyword>
<dbReference type="PANTHER" id="PTHR24148:SF73">
    <property type="entry name" value="HET DOMAIN PROTEIN (AFU_ORTHOLOGUE AFUA_8G01020)"/>
    <property type="match status" value="1"/>
</dbReference>
<accession>A0AAN6WMX8</accession>
<dbReference type="EMBL" id="MU864475">
    <property type="protein sequence ID" value="KAK4184766.1"/>
    <property type="molecule type" value="Genomic_DNA"/>
</dbReference>
<comment type="caution">
    <text evidence="3">The sequence shown here is derived from an EMBL/GenBank/DDBJ whole genome shotgun (WGS) entry which is preliminary data.</text>
</comment>
<reference evidence="3" key="2">
    <citation type="submission" date="2023-05" db="EMBL/GenBank/DDBJ databases">
        <authorList>
            <consortium name="Lawrence Berkeley National Laboratory"/>
            <person name="Steindorff A."/>
            <person name="Hensen N."/>
            <person name="Bonometti L."/>
            <person name="Westerberg I."/>
            <person name="Brannstrom I.O."/>
            <person name="Guillou S."/>
            <person name="Cros-Aarteil S."/>
            <person name="Calhoun S."/>
            <person name="Haridas S."/>
            <person name="Kuo A."/>
            <person name="Mondo S."/>
            <person name="Pangilinan J."/>
            <person name="Riley R."/>
            <person name="Labutti K."/>
            <person name="Andreopoulos B."/>
            <person name="Lipzen A."/>
            <person name="Chen C."/>
            <person name="Yanf M."/>
            <person name="Daum C."/>
            <person name="Ng V."/>
            <person name="Clum A."/>
            <person name="Ohm R."/>
            <person name="Martin F."/>
            <person name="Silar P."/>
            <person name="Natvig D."/>
            <person name="Lalanne C."/>
            <person name="Gautier V."/>
            <person name="Ament-Velasquez S.L."/>
            <person name="Kruys A."/>
            <person name="Hutchinson M.I."/>
            <person name="Powell A.J."/>
            <person name="Barry K."/>
            <person name="Miller A.N."/>
            <person name="Grigoriev I.V."/>
            <person name="Debuchy R."/>
            <person name="Gladieux P."/>
            <person name="Thoren M.H."/>
            <person name="Johannesson H."/>
        </authorList>
    </citation>
    <scope>NUCLEOTIDE SEQUENCE</scope>
    <source>
        <strain evidence="3">PSN309</strain>
    </source>
</reference>
<evidence type="ECO:0000256" key="1">
    <source>
        <dbReference type="SAM" id="MobiDB-lite"/>
    </source>
</evidence>
<evidence type="ECO:0000259" key="2">
    <source>
        <dbReference type="Pfam" id="PF06985"/>
    </source>
</evidence>
<reference evidence="3" key="1">
    <citation type="journal article" date="2023" name="Mol. Phylogenet. Evol.">
        <title>Genome-scale phylogeny and comparative genomics of the fungal order Sordariales.</title>
        <authorList>
            <person name="Hensen N."/>
            <person name="Bonometti L."/>
            <person name="Westerberg I."/>
            <person name="Brannstrom I.O."/>
            <person name="Guillou S."/>
            <person name="Cros-Aarteil S."/>
            <person name="Calhoun S."/>
            <person name="Haridas S."/>
            <person name="Kuo A."/>
            <person name="Mondo S."/>
            <person name="Pangilinan J."/>
            <person name="Riley R."/>
            <person name="LaButti K."/>
            <person name="Andreopoulos B."/>
            <person name="Lipzen A."/>
            <person name="Chen C."/>
            <person name="Yan M."/>
            <person name="Daum C."/>
            <person name="Ng V."/>
            <person name="Clum A."/>
            <person name="Steindorff A."/>
            <person name="Ohm R.A."/>
            <person name="Martin F."/>
            <person name="Silar P."/>
            <person name="Natvig D.O."/>
            <person name="Lalanne C."/>
            <person name="Gautier V."/>
            <person name="Ament-Velasquez S.L."/>
            <person name="Kruys A."/>
            <person name="Hutchinson M.I."/>
            <person name="Powell A.J."/>
            <person name="Barry K."/>
            <person name="Miller A.N."/>
            <person name="Grigoriev I.V."/>
            <person name="Debuchy R."/>
            <person name="Gladieux P."/>
            <person name="Hiltunen Thoren M."/>
            <person name="Johannesson H."/>
        </authorList>
    </citation>
    <scope>NUCLEOTIDE SEQUENCE</scope>
    <source>
        <strain evidence="3">PSN309</strain>
    </source>
</reference>
<dbReference type="Pfam" id="PF26639">
    <property type="entry name" value="Het-6_barrel"/>
    <property type="match status" value="1"/>
</dbReference>
<evidence type="ECO:0000313" key="3">
    <source>
        <dbReference type="EMBL" id="KAK4184766.1"/>
    </source>
</evidence>
<name>A0AAN6WMX8_9PEZI</name>